<dbReference type="Ensembl" id="ENSACLT00000067223.1">
    <property type="protein sequence ID" value="ENSACLP00000079547.1"/>
    <property type="gene ID" value="ENSACLG00000000507.2"/>
</dbReference>
<feature type="repeat" description="WD" evidence="3">
    <location>
        <begin position="7"/>
        <end position="31"/>
    </location>
</feature>
<dbReference type="Proteomes" id="UP000265100">
    <property type="component" value="Chromosome 14"/>
</dbReference>
<keyword evidence="1 3" id="KW-0853">WD repeat</keyword>
<evidence type="ECO:0000256" key="4">
    <source>
        <dbReference type="SAM" id="Phobius"/>
    </source>
</evidence>
<dbReference type="Gene3D" id="2.130.10.10">
    <property type="entry name" value="YVTN repeat-like/Quinoprotein amine dehydrogenase"/>
    <property type="match status" value="1"/>
</dbReference>
<dbReference type="PANTHER" id="PTHR44324">
    <property type="entry name" value="WD40 REPEAT DOMAIN 95"/>
    <property type="match status" value="1"/>
</dbReference>
<reference evidence="5" key="3">
    <citation type="submission" date="2025-09" db="UniProtKB">
        <authorList>
            <consortium name="Ensembl"/>
        </authorList>
    </citation>
    <scope>IDENTIFICATION</scope>
</reference>
<dbReference type="InterPro" id="IPR001680">
    <property type="entry name" value="WD40_rpt"/>
</dbReference>
<accession>A0AAX7VEM9</accession>
<reference evidence="5" key="2">
    <citation type="submission" date="2025-08" db="UniProtKB">
        <authorList>
            <consortium name="Ensembl"/>
        </authorList>
    </citation>
    <scope>IDENTIFICATION</scope>
</reference>
<dbReference type="PANTHER" id="PTHR44324:SF4">
    <property type="entry name" value="WD40 REPEAT DOMAIN 95"/>
    <property type="match status" value="1"/>
</dbReference>
<evidence type="ECO:0000256" key="1">
    <source>
        <dbReference type="ARBA" id="ARBA00022574"/>
    </source>
</evidence>
<sequence>MAQCPPSFVATGSSDGEIIVWNVDSGRIQCRFVSPIVAEQQDVQGLDTSVPSIVFLKDSYLKELSSTTALLSSGAEGQCYKQITKLAKAEKDVLLYMADRIGYIYYIIFSLISSFVWQMVKFRYSVVLAMSLVFSTTLSLPTGTFGQAESWSIHISSSWIHPGVPFEVLTDPLSMPDHEILNVKTGLSHAINPDMTEEDRGELKVNYANFAERNRRLGVTEL</sequence>
<dbReference type="InterPro" id="IPR036322">
    <property type="entry name" value="WD40_repeat_dom_sf"/>
</dbReference>
<name>A0AAX7VEM9_ASTCA</name>
<keyword evidence="6" id="KW-1185">Reference proteome</keyword>
<dbReference type="InterPro" id="IPR015943">
    <property type="entry name" value="WD40/YVTN_repeat-like_dom_sf"/>
</dbReference>
<keyword evidence="4" id="KW-0472">Membrane</keyword>
<dbReference type="AlphaFoldDB" id="A0AAX7VEM9"/>
<dbReference type="InterPro" id="IPR019775">
    <property type="entry name" value="WD40_repeat_CS"/>
</dbReference>
<keyword evidence="4" id="KW-1133">Transmembrane helix</keyword>
<dbReference type="InterPro" id="IPR051242">
    <property type="entry name" value="WD-EF-hand_domain"/>
</dbReference>
<dbReference type="SUPFAM" id="SSF50978">
    <property type="entry name" value="WD40 repeat-like"/>
    <property type="match status" value="1"/>
</dbReference>
<dbReference type="PROSITE" id="PS50082">
    <property type="entry name" value="WD_REPEATS_2"/>
    <property type="match status" value="1"/>
</dbReference>
<reference evidence="5" key="1">
    <citation type="submission" date="2018-05" db="EMBL/GenBank/DDBJ databases">
        <authorList>
            <person name="Datahose"/>
        </authorList>
    </citation>
    <scope>NUCLEOTIDE SEQUENCE</scope>
</reference>
<protein>
    <submittedName>
        <fullName evidence="5">Uncharacterized protein</fullName>
    </submittedName>
</protein>
<evidence type="ECO:0000313" key="5">
    <source>
        <dbReference type="Ensembl" id="ENSACLP00000079547.1"/>
    </source>
</evidence>
<evidence type="ECO:0000256" key="2">
    <source>
        <dbReference type="ARBA" id="ARBA00022737"/>
    </source>
</evidence>
<dbReference type="GeneTree" id="ENSGT00940000162967"/>
<evidence type="ECO:0000313" key="6">
    <source>
        <dbReference type="Proteomes" id="UP000265100"/>
    </source>
</evidence>
<feature type="transmembrane region" description="Helical" evidence="4">
    <location>
        <begin position="103"/>
        <end position="120"/>
    </location>
</feature>
<keyword evidence="2" id="KW-0677">Repeat</keyword>
<dbReference type="PROSITE" id="PS00678">
    <property type="entry name" value="WD_REPEATS_1"/>
    <property type="match status" value="1"/>
</dbReference>
<organism evidence="5 6">
    <name type="scientific">Astatotilapia calliptera</name>
    <name type="common">Eastern happy</name>
    <name type="synonym">Chromis callipterus</name>
    <dbReference type="NCBI Taxonomy" id="8154"/>
    <lineage>
        <taxon>Eukaryota</taxon>
        <taxon>Metazoa</taxon>
        <taxon>Chordata</taxon>
        <taxon>Craniata</taxon>
        <taxon>Vertebrata</taxon>
        <taxon>Euteleostomi</taxon>
        <taxon>Actinopterygii</taxon>
        <taxon>Neopterygii</taxon>
        <taxon>Teleostei</taxon>
        <taxon>Neoteleostei</taxon>
        <taxon>Acanthomorphata</taxon>
        <taxon>Ovalentaria</taxon>
        <taxon>Cichlomorphae</taxon>
        <taxon>Cichliformes</taxon>
        <taxon>Cichlidae</taxon>
        <taxon>African cichlids</taxon>
        <taxon>Pseudocrenilabrinae</taxon>
        <taxon>Haplochromini</taxon>
        <taxon>Astatotilapia</taxon>
    </lineage>
</organism>
<keyword evidence="4" id="KW-0812">Transmembrane</keyword>
<evidence type="ECO:0000256" key="3">
    <source>
        <dbReference type="PROSITE-ProRule" id="PRU00221"/>
    </source>
</evidence>
<proteinExistence type="predicted"/>